<evidence type="ECO:0000256" key="2">
    <source>
        <dbReference type="ARBA" id="ARBA00023295"/>
    </source>
</evidence>
<proteinExistence type="inferred from homology"/>
<gene>
    <name evidence="6" type="ORF">JQN70_16875</name>
</gene>
<dbReference type="EMBL" id="JAFDVD010000021">
    <property type="protein sequence ID" value="MBM6402074.1"/>
    <property type="molecule type" value="Genomic_DNA"/>
</dbReference>
<reference evidence="6" key="1">
    <citation type="submission" date="2021-02" db="EMBL/GenBank/DDBJ databases">
        <title>Phycicoccus sp. MQZ13P-5T, whole genome shotgun sequence.</title>
        <authorList>
            <person name="Tuo L."/>
        </authorList>
    </citation>
    <scope>NUCLEOTIDE SEQUENCE</scope>
    <source>
        <strain evidence="6">MQZ13P-5</strain>
    </source>
</reference>
<feature type="active site" description="Nucleophile" evidence="3">
    <location>
        <position position="312"/>
    </location>
</feature>
<keyword evidence="1 3" id="KW-0378">Hydrolase</keyword>
<evidence type="ECO:0000256" key="4">
    <source>
        <dbReference type="SAM" id="MobiDB-lite"/>
    </source>
</evidence>
<evidence type="ECO:0000313" key="7">
    <source>
        <dbReference type="Proteomes" id="UP001430172"/>
    </source>
</evidence>
<feature type="active site" description="Proton donor" evidence="3">
    <location>
        <position position="202"/>
    </location>
</feature>
<dbReference type="RefSeq" id="WP_204132546.1">
    <property type="nucleotide sequence ID" value="NZ_JAFDVD010000021.1"/>
</dbReference>
<dbReference type="Proteomes" id="UP001430172">
    <property type="component" value="Unassembled WGS sequence"/>
</dbReference>
<protein>
    <recommendedName>
        <fullName evidence="5">GH26 domain-containing protein</fullName>
    </recommendedName>
</protein>
<organism evidence="6 7">
    <name type="scientific">Phycicoccus sonneratiae</name>
    <dbReference type="NCBI Taxonomy" id="2807628"/>
    <lineage>
        <taxon>Bacteria</taxon>
        <taxon>Bacillati</taxon>
        <taxon>Actinomycetota</taxon>
        <taxon>Actinomycetes</taxon>
        <taxon>Micrococcales</taxon>
        <taxon>Intrasporangiaceae</taxon>
        <taxon>Phycicoccus</taxon>
    </lineage>
</organism>
<dbReference type="SUPFAM" id="SSF51445">
    <property type="entry name" value="(Trans)glycosidases"/>
    <property type="match status" value="1"/>
</dbReference>
<feature type="compositionally biased region" description="Polar residues" evidence="4">
    <location>
        <begin position="1"/>
        <end position="10"/>
    </location>
</feature>
<dbReference type="InterPro" id="IPR017853">
    <property type="entry name" value="GH"/>
</dbReference>
<dbReference type="InterPro" id="IPR022790">
    <property type="entry name" value="GH26_dom"/>
</dbReference>
<evidence type="ECO:0000256" key="1">
    <source>
        <dbReference type="ARBA" id="ARBA00022801"/>
    </source>
</evidence>
<feature type="region of interest" description="Disordered" evidence="4">
    <location>
        <begin position="1"/>
        <end position="20"/>
    </location>
</feature>
<dbReference type="PROSITE" id="PS51764">
    <property type="entry name" value="GH26"/>
    <property type="match status" value="1"/>
</dbReference>
<keyword evidence="7" id="KW-1185">Reference proteome</keyword>
<feature type="domain" description="GH26" evidence="5">
    <location>
        <begin position="67"/>
        <end position="381"/>
    </location>
</feature>
<evidence type="ECO:0000259" key="5">
    <source>
        <dbReference type="PROSITE" id="PS51764"/>
    </source>
</evidence>
<evidence type="ECO:0000313" key="6">
    <source>
        <dbReference type="EMBL" id="MBM6402074.1"/>
    </source>
</evidence>
<comment type="caution">
    <text evidence="6">The sequence shown here is derived from an EMBL/GenBank/DDBJ whole genome shotgun (WGS) entry which is preliminary data.</text>
</comment>
<name>A0ABS2CQB0_9MICO</name>
<accession>A0ABS2CQB0</accession>
<dbReference type="Pfam" id="PF02156">
    <property type="entry name" value="Glyco_hydro_26"/>
    <property type="match status" value="1"/>
</dbReference>
<dbReference type="Gene3D" id="3.20.20.80">
    <property type="entry name" value="Glycosidases"/>
    <property type="match status" value="1"/>
</dbReference>
<comment type="similarity">
    <text evidence="3">Belongs to the glycosyl hydrolase 26 family.</text>
</comment>
<sequence>MPTSVRQTPGSPRHARPGRRRGVTALAAGTTLATVAVFAPFSASDEPSEAALARTAQTAATAQAGTATAERTATAVRTEAANKAASAARTSRTSGGTAAIAPVKSVVTPAKPALGSSVLFFGGAGDVTALTKAAGQTVATHSYGNLQGSVPTGRMVTVNAQGIPWTSVSSAAPGSALHNDMIRWAKTIKARGGTILMSFGHEPEVSAKIKQGTATQYRAAYRKVVDVFRSQGVTNVQWVYQATAWSFRVKSTDRIAAANWYPGDDYIDVVGGDAYNWYTCGEGQNKDVPLSTIGSGVLAFAKAHGKKASLPEFAAHSASNRGAWLSAGYNWMKANKDYFVAAFYFNRPPTNASNADCVWTLKTSTELSTYKAIAADAWTTQ</sequence>
<evidence type="ECO:0000256" key="3">
    <source>
        <dbReference type="PROSITE-ProRule" id="PRU01100"/>
    </source>
</evidence>
<keyword evidence="2 3" id="KW-0326">Glycosidase</keyword>